<keyword evidence="1" id="KW-1133">Transmembrane helix</keyword>
<dbReference type="RefSeq" id="WP_320384498.1">
    <property type="nucleotide sequence ID" value="NZ_JAROCA020000001.1"/>
</dbReference>
<reference evidence="2 3" key="1">
    <citation type="submission" date="2023-10" db="EMBL/GenBank/DDBJ databases">
        <title>179-bfca-hs.</title>
        <authorList>
            <person name="Miliotis G."/>
            <person name="Sengupta P."/>
            <person name="Hameed A."/>
            <person name="Chuvochina M."/>
            <person name="Mcdonagh F."/>
            <person name="Simpson A.C."/>
            <person name="Singh N.K."/>
            <person name="Rekha P.D."/>
            <person name="Raman K."/>
            <person name="Hugenholtz P."/>
            <person name="Venkateswaran K."/>
        </authorList>
    </citation>
    <scope>NUCLEOTIDE SEQUENCE [LARGE SCALE GENOMIC DNA]</scope>
    <source>
        <strain evidence="2 3">179-BFC-A-HS</strain>
    </source>
</reference>
<keyword evidence="3" id="KW-1185">Reference proteome</keyword>
<organism evidence="2 3">
    <name type="scientific">Tigheibacillus jepli</name>
    <dbReference type="NCBI Taxonomy" id="3035914"/>
    <lineage>
        <taxon>Bacteria</taxon>
        <taxon>Bacillati</taxon>
        <taxon>Bacillota</taxon>
        <taxon>Bacilli</taxon>
        <taxon>Bacillales</taxon>
        <taxon>Bacillaceae</taxon>
        <taxon>Tigheibacillus</taxon>
    </lineage>
</organism>
<name>A0ABU5CI07_9BACI</name>
<comment type="caution">
    <text evidence="2">The sequence shown here is derived from an EMBL/GenBank/DDBJ whole genome shotgun (WGS) entry which is preliminary data.</text>
</comment>
<proteinExistence type="predicted"/>
<accession>A0ABU5CI07</accession>
<evidence type="ECO:0000256" key="1">
    <source>
        <dbReference type="SAM" id="Phobius"/>
    </source>
</evidence>
<gene>
    <name evidence="2" type="ORF">P5G51_008600</name>
</gene>
<feature type="transmembrane region" description="Helical" evidence="1">
    <location>
        <begin position="9"/>
        <end position="27"/>
    </location>
</feature>
<sequence>MPFFRKKRLFILLIGMIILVVLIGYSLREREQLSMPEKFINDTVGWAQSVIHAPVKFVTNVFSNIDDLKKPTMKIKY</sequence>
<evidence type="ECO:0000313" key="3">
    <source>
        <dbReference type="Proteomes" id="UP001228376"/>
    </source>
</evidence>
<evidence type="ECO:0000313" key="2">
    <source>
        <dbReference type="EMBL" id="MDY0405449.1"/>
    </source>
</evidence>
<protein>
    <submittedName>
        <fullName evidence="2">Uncharacterized protein</fullName>
    </submittedName>
</protein>
<dbReference type="EMBL" id="JAROCA020000001">
    <property type="protein sequence ID" value="MDY0405449.1"/>
    <property type="molecule type" value="Genomic_DNA"/>
</dbReference>
<dbReference type="Proteomes" id="UP001228376">
    <property type="component" value="Unassembled WGS sequence"/>
</dbReference>
<keyword evidence="1" id="KW-0472">Membrane</keyword>
<keyword evidence="1" id="KW-0812">Transmembrane</keyword>